<sequence length="78" mass="8366">MTLYNLRGFTPLTAHYWVSEGTENGGARRGRAEPPRSGLRFQGDSASLIPTGSQGRGTGIYGDWRNGGDAETSDATYV</sequence>
<evidence type="ECO:0000256" key="1">
    <source>
        <dbReference type="SAM" id="MobiDB-lite"/>
    </source>
</evidence>
<gene>
    <name evidence="2" type="ORF">EYZ11_013310</name>
</gene>
<feature type="region of interest" description="Disordered" evidence="1">
    <location>
        <begin position="20"/>
        <end position="78"/>
    </location>
</feature>
<organism evidence="2 3">
    <name type="scientific">Aspergillus tanneri</name>
    <dbReference type="NCBI Taxonomy" id="1220188"/>
    <lineage>
        <taxon>Eukaryota</taxon>
        <taxon>Fungi</taxon>
        <taxon>Dikarya</taxon>
        <taxon>Ascomycota</taxon>
        <taxon>Pezizomycotina</taxon>
        <taxon>Eurotiomycetes</taxon>
        <taxon>Eurotiomycetidae</taxon>
        <taxon>Eurotiales</taxon>
        <taxon>Aspergillaceae</taxon>
        <taxon>Aspergillus</taxon>
        <taxon>Aspergillus subgen. Circumdati</taxon>
    </lineage>
</organism>
<keyword evidence="3" id="KW-1185">Reference proteome</keyword>
<reference evidence="2 3" key="1">
    <citation type="submission" date="2019-03" db="EMBL/GenBank/DDBJ databases">
        <title>The genome sequence of a newly discovered highly antifungal drug resistant Aspergillus species, Aspergillus tanneri NIH 1004.</title>
        <authorList>
            <person name="Mounaud S."/>
            <person name="Singh I."/>
            <person name="Joardar V."/>
            <person name="Pakala S."/>
            <person name="Pakala S."/>
            <person name="Venepally P."/>
            <person name="Hoover J."/>
            <person name="Nierman W."/>
            <person name="Chung J."/>
            <person name="Losada L."/>
        </authorList>
    </citation>
    <scope>NUCLEOTIDE SEQUENCE [LARGE SCALE GENOMIC DNA]</scope>
    <source>
        <strain evidence="2 3">NIH1004</strain>
    </source>
</reference>
<evidence type="ECO:0000313" key="3">
    <source>
        <dbReference type="Proteomes" id="UP000308092"/>
    </source>
</evidence>
<name>A0A4V6RQL7_9EURO</name>
<accession>A0A4V6RQL7</accession>
<protein>
    <submittedName>
        <fullName evidence="2">Uncharacterized protein</fullName>
    </submittedName>
</protein>
<proteinExistence type="predicted"/>
<dbReference type="EMBL" id="SOSA01001349">
    <property type="protein sequence ID" value="THC87244.1"/>
    <property type="molecule type" value="Genomic_DNA"/>
</dbReference>
<dbReference type="VEuPathDB" id="FungiDB:EYZ11_013310"/>
<dbReference type="Proteomes" id="UP000308092">
    <property type="component" value="Unassembled WGS sequence"/>
</dbReference>
<feature type="compositionally biased region" description="Polar residues" evidence="1">
    <location>
        <begin position="44"/>
        <end position="53"/>
    </location>
</feature>
<evidence type="ECO:0000313" key="2">
    <source>
        <dbReference type="EMBL" id="THC87244.1"/>
    </source>
</evidence>
<dbReference type="AlphaFoldDB" id="A0A4V6RQL7"/>
<comment type="caution">
    <text evidence="2">The sequence shown here is derived from an EMBL/GenBank/DDBJ whole genome shotgun (WGS) entry which is preliminary data.</text>
</comment>